<accession>A0A914WG86</accession>
<evidence type="ECO:0000256" key="1">
    <source>
        <dbReference type="ARBA" id="ARBA00002791"/>
    </source>
</evidence>
<comment type="function">
    <text evidence="1 12">Subunit of the oligosaccharyl transferase (OST) complex that catalyzes the initial transfer of a defined glycan (Glc(3)Man(9)GlcNAc(2) in eukaryotes) from the lipid carrier dolichol-pyrophosphate to an asparagine residue within an Asn-X-Ser/Thr consensus motif in nascent polypeptide chains, the first step in protein N-glycosylation. N-glycosylation occurs cotranslationally and the complex associates with the Sec61 complex at the channel-forming translocon complex that mediates protein translocation across the endoplasmic reticulum (ER). All subunits are required for a maximal enzyme activity.</text>
</comment>
<evidence type="ECO:0000256" key="12">
    <source>
        <dbReference type="RuleBase" id="RU366029"/>
    </source>
</evidence>
<evidence type="ECO:0000259" key="16">
    <source>
        <dbReference type="Pfam" id="PF25147"/>
    </source>
</evidence>
<comment type="similarity">
    <text evidence="4 12">Belongs to the SWP1 family.</text>
</comment>
<evidence type="ECO:0000256" key="6">
    <source>
        <dbReference type="ARBA" id="ARBA00022692"/>
    </source>
</evidence>
<feature type="chain" id="PRO_5038168391" description="Dolichyl-diphosphooligosaccharide--protein glycosyltransferase subunit 2" evidence="12">
    <location>
        <begin position="19"/>
        <end position="643"/>
    </location>
</feature>
<reference evidence="18" key="1">
    <citation type="submission" date="2022-11" db="UniProtKB">
        <authorList>
            <consortium name="WormBaseParasite"/>
        </authorList>
    </citation>
    <scope>IDENTIFICATION</scope>
</reference>
<evidence type="ECO:0000256" key="10">
    <source>
        <dbReference type="ARBA" id="ARBA00023136"/>
    </source>
</evidence>
<evidence type="ECO:0000313" key="18">
    <source>
        <dbReference type="WBParaSite" id="PSAMB.scaffold4141size15559.g23564.t1"/>
    </source>
</evidence>
<dbReference type="WBParaSite" id="PSAMB.scaffold4141size15559.g23564.t1">
    <property type="protein sequence ID" value="PSAMB.scaffold4141size15559.g23564.t1"/>
    <property type="gene ID" value="PSAMB.scaffold4141size15559.g23564"/>
</dbReference>
<keyword evidence="6 12" id="KW-0812">Transmembrane</keyword>
<keyword evidence="8 12" id="KW-0256">Endoplasmic reticulum</keyword>
<dbReference type="PANTHER" id="PTHR12640:SF0">
    <property type="entry name" value="DOLICHYL-DIPHOSPHOOLIGOSACCHARIDE--PROTEIN GLYCOSYLTRANSFERASE SUBUNIT 2"/>
    <property type="match status" value="1"/>
</dbReference>
<feature type="transmembrane region" description="Helical" evidence="12">
    <location>
        <begin position="583"/>
        <end position="603"/>
    </location>
</feature>
<dbReference type="InterPro" id="IPR055373">
    <property type="entry name" value="Ribophorin_II_N"/>
</dbReference>
<dbReference type="Proteomes" id="UP000887566">
    <property type="component" value="Unplaced"/>
</dbReference>
<proteinExistence type="inferred from homology"/>
<keyword evidence="7 12" id="KW-0732">Signal</keyword>
<dbReference type="InterPro" id="IPR055374">
    <property type="entry name" value="Ribophorin_II_3rd"/>
</dbReference>
<dbReference type="Pfam" id="PF25147">
    <property type="entry name" value="Ribophorin_II_C"/>
    <property type="match status" value="1"/>
</dbReference>
<feature type="transmembrane region" description="Helical" evidence="12">
    <location>
        <begin position="554"/>
        <end position="571"/>
    </location>
</feature>
<sequence>MRVATVFALLGMAALCWSTPYLNTYLKPEDKQSLKSVFTKAFAEQQQDISAIHHAVGGLKFLGESLSAQDSQKACEIAKKAKDTDAKELYHAAAIASDLPSCALSFPKAQETLTAVAKDDKATSQLIYYALAAAEQLKVKVDQTAFNTALQNALKKDDSALSLTYGLNAAVFFDAPTATKYFDRIEDLVGQADEIDGKYLQFEGGLSVTAGGVYAIYALSDKLNKSPAVKSDEAVKFASYLLNRKSVQIERAAFLLLRALKKLANNKYQVPVAFTLGSPVAVNAGAPKVIVKLSNVFGETVGTLAVNVDSATHIPSSGVVLSRKQLAKVAGDNTNTLYEFNLMEQPRERGFYKLSLSAGSQDKRLVGTNGAEVSVKVMTEVSVEDVEIAVFDREHAQATNTQKVAPGTKLKASLEADTHQKVIVKFAVKEKQTKKAVAVHQAFIAFVHEKTGKELIFVAEPDPATSVYKFDVDLQKSAKDFDGLSGKYNIRLIIGDSVVSNAIDWHLADVSLKLPAAETKKVKKSELINYEKLPEIKHLFREPEKRPPQVVSDAFTAICLAPILLLFVLWLRVGINFGNLTPSLWTLGFHIGLAAVFGLYFVFWVKLNMFVTLKYLAGIGGVTFLCGNRMLRAMADRRKQKTE</sequence>
<dbReference type="InterPro" id="IPR055375">
    <property type="entry name" value="Ribophorin_II_2nd"/>
</dbReference>
<dbReference type="InterPro" id="IPR008814">
    <property type="entry name" value="Swp1"/>
</dbReference>
<evidence type="ECO:0000256" key="11">
    <source>
        <dbReference type="ARBA" id="ARBA00046750"/>
    </source>
</evidence>
<evidence type="ECO:0000313" key="17">
    <source>
        <dbReference type="Proteomes" id="UP000887566"/>
    </source>
</evidence>
<feature type="domain" description="Ribophorin II third" evidence="14">
    <location>
        <begin position="384"/>
        <end position="512"/>
    </location>
</feature>
<feature type="domain" description="Ribophorin II N-terminal" evidence="13">
    <location>
        <begin position="26"/>
        <end position="264"/>
    </location>
</feature>
<evidence type="ECO:0000259" key="13">
    <source>
        <dbReference type="Pfam" id="PF05817"/>
    </source>
</evidence>
<dbReference type="Pfam" id="PF23860">
    <property type="entry name" value="Ribophorin_II_3rd"/>
    <property type="match status" value="1"/>
</dbReference>
<evidence type="ECO:0000256" key="8">
    <source>
        <dbReference type="ARBA" id="ARBA00022824"/>
    </source>
</evidence>
<evidence type="ECO:0000259" key="14">
    <source>
        <dbReference type="Pfam" id="PF23860"/>
    </source>
</evidence>
<comment type="pathway">
    <text evidence="3 12">Protein modification; protein glycosylation.</text>
</comment>
<dbReference type="Pfam" id="PF05817">
    <property type="entry name" value="Ribophorin_II"/>
    <property type="match status" value="1"/>
</dbReference>
<dbReference type="GO" id="GO:0008250">
    <property type="term" value="C:oligosaccharyltransferase complex"/>
    <property type="evidence" value="ECO:0007669"/>
    <property type="project" value="UniProtKB-UniRule"/>
</dbReference>
<evidence type="ECO:0000259" key="15">
    <source>
        <dbReference type="Pfam" id="PF23861"/>
    </source>
</evidence>
<dbReference type="GO" id="GO:0006487">
    <property type="term" value="P:protein N-linked glycosylation"/>
    <property type="evidence" value="ECO:0007669"/>
    <property type="project" value="UniProtKB-UniRule"/>
</dbReference>
<protein>
    <recommendedName>
        <fullName evidence="5 12">Dolichyl-diphosphooligosaccharide--protein glycosyltransferase subunit 2</fullName>
    </recommendedName>
    <alternativeName>
        <fullName evidence="12">Ribophorin-2</fullName>
    </alternativeName>
</protein>
<feature type="transmembrane region" description="Helical" evidence="12">
    <location>
        <begin position="609"/>
        <end position="631"/>
    </location>
</feature>
<feature type="signal peptide" evidence="12">
    <location>
        <begin position="1"/>
        <end position="18"/>
    </location>
</feature>
<evidence type="ECO:0000256" key="5">
    <source>
        <dbReference type="ARBA" id="ARBA00017612"/>
    </source>
</evidence>
<keyword evidence="10 12" id="KW-0472">Membrane</keyword>
<keyword evidence="9 12" id="KW-1133">Transmembrane helix</keyword>
<dbReference type="InterPro" id="IPR056790">
    <property type="entry name" value="Ribophorin_II_C"/>
</dbReference>
<evidence type="ECO:0000256" key="3">
    <source>
        <dbReference type="ARBA" id="ARBA00004922"/>
    </source>
</evidence>
<dbReference type="PANTHER" id="PTHR12640">
    <property type="entry name" value="RIBOPHORIN II"/>
    <property type="match status" value="1"/>
</dbReference>
<evidence type="ECO:0000256" key="4">
    <source>
        <dbReference type="ARBA" id="ARBA00009038"/>
    </source>
</evidence>
<dbReference type="AlphaFoldDB" id="A0A914WG86"/>
<evidence type="ECO:0000256" key="7">
    <source>
        <dbReference type="ARBA" id="ARBA00022729"/>
    </source>
</evidence>
<evidence type="ECO:0000256" key="9">
    <source>
        <dbReference type="ARBA" id="ARBA00022989"/>
    </source>
</evidence>
<feature type="domain" description="Ribophorin II C-terminal" evidence="16">
    <location>
        <begin position="540"/>
        <end position="638"/>
    </location>
</feature>
<comment type="subcellular location">
    <subcellularLocation>
        <location evidence="2 12">Endoplasmic reticulum membrane</location>
        <topology evidence="2 12">Multi-pass membrane protein</topology>
    </subcellularLocation>
</comment>
<feature type="domain" description="Ribophorin II second" evidence="15">
    <location>
        <begin position="273"/>
        <end position="377"/>
    </location>
</feature>
<evidence type="ECO:0000256" key="2">
    <source>
        <dbReference type="ARBA" id="ARBA00004477"/>
    </source>
</evidence>
<keyword evidence="17" id="KW-1185">Reference proteome</keyword>
<organism evidence="17 18">
    <name type="scientific">Plectus sambesii</name>
    <dbReference type="NCBI Taxonomy" id="2011161"/>
    <lineage>
        <taxon>Eukaryota</taxon>
        <taxon>Metazoa</taxon>
        <taxon>Ecdysozoa</taxon>
        <taxon>Nematoda</taxon>
        <taxon>Chromadorea</taxon>
        <taxon>Plectida</taxon>
        <taxon>Plectina</taxon>
        <taxon>Plectoidea</taxon>
        <taxon>Plectidae</taxon>
        <taxon>Plectus</taxon>
    </lineage>
</organism>
<dbReference type="Pfam" id="PF23861">
    <property type="entry name" value="Ribophorin_II_2nd"/>
    <property type="match status" value="1"/>
</dbReference>
<name>A0A914WG86_9BILA</name>
<comment type="subunit">
    <text evidence="11">Component of the oligosaccharyltransferase (OST) complex. OST exists in two different complex forms which contain common core subunits RPN1, RPN2, OST48, OST4, DAD1 and TMEM258, either STT3A or STT3B as catalytic subunits, and form-specific accessory subunits. STT3A complex assembly occurs through the formation of 3 subcomplexes. Subcomplex 1 contains RPN1 and TMEM258, subcomplex 2 contains the STT3A-specific subunits STT3A, DC2/OSTC, and KCP2 as well as the core subunit OST4, and subcomplex 3 contains RPN2, DAD1, and OST48. The STT3A complex can form stable complexes with the Sec61 complex or with both the Sec61 and TRAP complexes. Interacts with DDI2. Interacts with TMEM35A/NACHO.</text>
</comment>